<dbReference type="STRING" id="709986.Deima_3050"/>
<protein>
    <submittedName>
        <fullName evidence="3">GCN5-related N-acetyltransferase</fullName>
    </submittedName>
</protein>
<keyword evidence="4" id="KW-1185">Reference proteome</keyword>
<dbReference type="EMBL" id="CP002454">
    <property type="protein sequence ID" value="ADV68679.1"/>
    <property type="molecule type" value="Genomic_DNA"/>
</dbReference>
<keyword evidence="3" id="KW-0808">Transferase</keyword>
<dbReference type="PROSITE" id="PS51186">
    <property type="entry name" value="GNAT"/>
    <property type="match status" value="1"/>
</dbReference>
<evidence type="ECO:0000256" key="1">
    <source>
        <dbReference type="SAM" id="MobiDB-lite"/>
    </source>
</evidence>
<dbReference type="Proteomes" id="UP000008635">
    <property type="component" value="Chromosome"/>
</dbReference>
<reference evidence="3 4" key="1">
    <citation type="journal article" date="2011" name="Stand. Genomic Sci.">
        <title>Complete genome sequence of Deinococcus maricopensis type strain (LB-34).</title>
        <authorList>
            <person name="Pukall R."/>
            <person name="Zeytun A."/>
            <person name="Lucas S."/>
            <person name="Lapidus A."/>
            <person name="Hammon N."/>
            <person name="Deshpande S."/>
            <person name="Nolan M."/>
            <person name="Cheng J.F."/>
            <person name="Pitluck S."/>
            <person name="Liolios K."/>
            <person name="Pagani I."/>
            <person name="Mikhailova N."/>
            <person name="Ivanova N."/>
            <person name="Mavromatis K."/>
            <person name="Pati A."/>
            <person name="Tapia R."/>
            <person name="Han C."/>
            <person name="Goodwin L."/>
            <person name="Chen A."/>
            <person name="Palaniappan K."/>
            <person name="Land M."/>
            <person name="Hauser L."/>
            <person name="Chang Y.J."/>
            <person name="Jeffries C.D."/>
            <person name="Brambilla E.M."/>
            <person name="Rohde M."/>
            <person name="Goker M."/>
            <person name="Detter J.C."/>
            <person name="Woyke T."/>
            <person name="Bristow J."/>
            <person name="Eisen J.A."/>
            <person name="Markowitz V."/>
            <person name="Hugenholtz P."/>
            <person name="Kyrpides N.C."/>
            <person name="Klenk H.P."/>
        </authorList>
    </citation>
    <scope>NUCLEOTIDE SEQUENCE [LARGE SCALE GENOMIC DNA]</scope>
    <source>
        <strain evidence="4">DSM 21211 / LMG 22137 / NRRL B-23946 / LB-34</strain>
    </source>
</reference>
<evidence type="ECO:0000313" key="4">
    <source>
        <dbReference type="Proteomes" id="UP000008635"/>
    </source>
</evidence>
<proteinExistence type="predicted"/>
<evidence type="ECO:0000313" key="3">
    <source>
        <dbReference type="EMBL" id="ADV68679.1"/>
    </source>
</evidence>
<dbReference type="InterPro" id="IPR016181">
    <property type="entry name" value="Acyl_CoA_acyltransferase"/>
</dbReference>
<dbReference type="Gene3D" id="3.40.630.30">
    <property type="match status" value="1"/>
</dbReference>
<dbReference type="AlphaFoldDB" id="E8UC18"/>
<gene>
    <name evidence="3" type="ordered locus">Deima_3050</name>
</gene>
<feature type="region of interest" description="Disordered" evidence="1">
    <location>
        <begin position="149"/>
        <end position="171"/>
    </location>
</feature>
<dbReference type="eggNOG" id="COG1670">
    <property type="taxonomic scope" value="Bacteria"/>
</dbReference>
<dbReference type="PANTHER" id="PTHR43441">
    <property type="entry name" value="RIBOSOMAL-PROTEIN-SERINE ACETYLTRANSFERASE"/>
    <property type="match status" value="1"/>
</dbReference>
<dbReference type="InterPro" id="IPR000182">
    <property type="entry name" value="GNAT_dom"/>
</dbReference>
<dbReference type="InterPro" id="IPR051908">
    <property type="entry name" value="Ribosomal_N-acetyltransferase"/>
</dbReference>
<evidence type="ECO:0000259" key="2">
    <source>
        <dbReference type="PROSITE" id="PS51186"/>
    </source>
</evidence>
<dbReference type="GO" id="GO:0005737">
    <property type="term" value="C:cytoplasm"/>
    <property type="evidence" value="ECO:0007669"/>
    <property type="project" value="TreeGrafter"/>
</dbReference>
<organism evidence="3 4">
    <name type="scientific">Deinococcus maricopensis (strain DSM 21211 / LMG 22137 / NRRL B-23946 / LB-34)</name>
    <dbReference type="NCBI Taxonomy" id="709986"/>
    <lineage>
        <taxon>Bacteria</taxon>
        <taxon>Thermotogati</taxon>
        <taxon>Deinococcota</taxon>
        <taxon>Deinococci</taxon>
        <taxon>Deinococcales</taxon>
        <taxon>Deinococcaceae</taxon>
        <taxon>Deinococcus</taxon>
    </lineage>
</organism>
<dbReference type="GO" id="GO:0008999">
    <property type="term" value="F:protein-N-terminal-alanine acetyltransferase activity"/>
    <property type="evidence" value="ECO:0007669"/>
    <property type="project" value="TreeGrafter"/>
</dbReference>
<accession>E8UC18</accession>
<sequence>MTVSDRLETPRLWLLPTSLDVVRARLTHDTFRMTLDGVPVHFPSAWPGDALALFPVLLRAQFTAGQYTLVDRASHEAVGQLGMKGGPDAAGHVEIGYGLTPDARGRGLATEAVGALCAHLLSQDVIRAVTAETTPENAASQRVLQKVGFRQTGARSEPDDGPLLQWTLARP</sequence>
<dbReference type="HOGENOM" id="CLU_013985_28_0_0"/>
<dbReference type="RefSeq" id="WP_013558182.1">
    <property type="nucleotide sequence ID" value="NC_014958.1"/>
</dbReference>
<reference evidence="4" key="2">
    <citation type="submission" date="2011-01" db="EMBL/GenBank/DDBJ databases">
        <title>The complete genome of Deinococcus maricopensis DSM 21211.</title>
        <authorList>
            <consortium name="US DOE Joint Genome Institute (JGI-PGF)"/>
            <person name="Lucas S."/>
            <person name="Copeland A."/>
            <person name="Lapidus A."/>
            <person name="Goodwin L."/>
            <person name="Pitluck S."/>
            <person name="Kyrpides N."/>
            <person name="Mavromatis K."/>
            <person name="Pagani I."/>
            <person name="Ivanova N."/>
            <person name="Ovchinnikova G."/>
            <person name="Zeytun A."/>
            <person name="Detter J.C."/>
            <person name="Han C."/>
            <person name="Land M."/>
            <person name="Hauser L."/>
            <person name="Markowitz V."/>
            <person name="Cheng J.-F."/>
            <person name="Hugenholtz P."/>
            <person name="Woyke T."/>
            <person name="Wu D."/>
            <person name="Pukall R."/>
            <person name="Gehrich-Schroeter G."/>
            <person name="Brambilla E."/>
            <person name="Klenk H.-P."/>
            <person name="Eisen J.A."/>
        </authorList>
    </citation>
    <scope>NUCLEOTIDE SEQUENCE [LARGE SCALE GENOMIC DNA]</scope>
    <source>
        <strain evidence="4">DSM 21211 / LMG 22137 / NRRL B-23946 / LB-34</strain>
    </source>
</reference>
<dbReference type="KEGG" id="dmr:Deima_3050"/>
<feature type="domain" description="N-acetyltransferase" evidence="2">
    <location>
        <begin position="26"/>
        <end position="171"/>
    </location>
</feature>
<dbReference type="SUPFAM" id="SSF55729">
    <property type="entry name" value="Acyl-CoA N-acyltransferases (Nat)"/>
    <property type="match status" value="1"/>
</dbReference>
<dbReference type="Pfam" id="PF13302">
    <property type="entry name" value="Acetyltransf_3"/>
    <property type="match status" value="1"/>
</dbReference>
<dbReference type="PANTHER" id="PTHR43441:SF6">
    <property type="entry name" value="N-ACETYLTRANSFERASE DOMAIN-CONTAINING PROTEIN"/>
    <property type="match status" value="1"/>
</dbReference>
<dbReference type="GO" id="GO:1990189">
    <property type="term" value="F:protein N-terminal-serine acetyltransferase activity"/>
    <property type="evidence" value="ECO:0007669"/>
    <property type="project" value="TreeGrafter"/>
</dbReference>
<dbReference type="OrthoDB" id="2636883at2"/>
<name>E8UC18_DEIML</name>